<dbReference type="GO" id="GO:0005829">
    <property type="term" value="C:cytosol"/>
    <property type="evidence" value="ECO:0007669"/>
    <property type="project" value="TreeGrafter"/>
</dbReference>
<sequence>MAKVLPLNKNGFTASQLVLGCMGLGGGWNQNPLSDNDYKQAHEAVEAALSIGINMFDHANIYTFGKAEKVFGRVLKERPELRDQIILQSKCGIRMAMGDGERGRFDFSKEHILESVDGILTRLGIEKLDILLLHRPDPLVEPEEVAEAFAQLKSAGKVGRLGVSNMSSGQMKLLQAYLDEPLVANQLEMSLLKLDWLDTVVHVNQEAGKLSSFPEGTIEYCRLENVQLQAWSPLARGLFSGQDITTASAEVQSTAALVARLAEEKGVSREAIVLAFLMRHPANIQPVIGTASPQRIIACGDASKVTLTREEWYDLYVTSRGRVMP</sequence>
<name>A0AA95EX96_9BACL</name>
<accession>A0AA95EX96</accession>
<feature type="domain" description="NADP-dependent oxidoreductase" evidence="1">
    <location>
        <begin position="17"/>
        <end position="312"/>
    </location>
</feature>
<dbReference type="PANTHER" id="PTHR43364">
    <property type="entry name" value="NADH-SPECIFIC METHYLGLYOXAL REDUCTASE-RELATED"/>
    <property type="match status" value="1"/>
</dbReference>
<evidence type="ECO:0000313" key="2">
    <source>
        <dbReference type="EMBL" id="WEK55138.1"/>
    </source>
</evidence>
<dbReference type="InterPro" id="IPR050523">
    <property type="entry name" value="AKR_Detox_Biosynth"/>
</dbReference>
<evidence type="ECO:0000259" key="1">
    <source>
        <dbReference type="Pfam" id="PF00248"/>
    </source>
</evidence>
<dbReference type="CDD" id="cd19092">
    <property type="entry name" value="AKR_BsYcsN_EcYdhF-like"/>
    <property type="match status" value="1"/>
</dbReference>
<gene>
    <name evidence="2" type="ORF">P0Y55_03395</name>
</gene>
<dbReference type="Proteomes" id="UP001178662">
    <property type="component" value="Chromosome"/>
</dbReference>
<dbReference type="EMBL" id="CP119317">
    <property type="protein sequence ID" value="WEK55138.1"/>
    <property type="molecule type" value="Genomic_DNA"/>
</dbReference>
<dbReference type="Gene3D" id="3.20.20.100">
    <property type="entry name" value="NADP-dependent oxidoreductase domain"/>
    <property type="match status" value="1"/>
</dbReference>
<proteinExistence type="predicted"/>
<dbReference type="InterPro" id="IPR036812">
    <property type="entry name" value="NAD(P)_OxRdtase_dom_sf"/>
</dbReference>
<organism evidence="2 3">
    <name type="scientific">Candidatus Cohnella colombiensis</name>
    <dbReference type="NCBI Taxonomy" id="3121368"/>
    <lineage>
        <taxon>Bacteria</taxon>
        <taxon>Bacillati</taxon>
        <taxon>Bacillota</taxon>
        <taxon>Bacilli</taxon>
        <taxon>Bacillales</taxon>
        <taxon>Paenibacillaceae</taxon>
        <taxon>Cohnella</taxon>
    </lineage>
</organism>
<keyword evidence="3" id="KW-1185">Reference proteome</keyword>
<dbReference type="PANTHER" id="PTHR43364:SF1">
    <property type="entry name" value="OXIDOREDUCTASE YDHF"/>
    <property type="match status" value="1"/>
</dbReference>
<protein>
    <submittedName>
        <fullName evidence="2">Aldo/keto reductase</fullName>
    </submittedName>
</protein>
<evidence type="ECO:0000313" key="3">
    <source>
        <dbReference type="Proteomes" id="UP001178662"/>
    </source>
</evidence>
<dbReference type="SUPFAM" id="SSF51430">
    <property type="entry name" value="NAD(P)-linked oxidoreductase"/>
    <property type="match status" value="1"/>
</dbReference>
<dbReference type="AlphaFoldDB" id="A0AA95EX96"/>
<dbReference type="InterPro" id="IPR023210">
    <property type="entry name" value="NADP_OxRdtase_dom"/>
</dbReference>
<reference evidence="2" key="1">
    <citation type="submission" date="2023-03" db="EMBL/GenBank/DDBJ databases">
        <title>Andean soil-derived lignocellulolytic bacterial consortium as a source of novel taxa and putative plastic-active enzymes.</title>
        <authorList>
            <person name="Diaz-Garcia L."/>
            <person name="Chuvochina M."/>
            <person name="Feuerriegel G."/>
            <person name="Bunk B."/>
            <person name="Sproer C."/>
            <person name="Streit W.R."/>
            <person name="Rodriguez L.M."/>
            <person name="Overmann J."/>
            <person name="Jimenez D.J."/>
        </authorList>
    </citation>
    <scope>NUCLEOTIDE SEQUENCE</scope>
    <source>
        <strain evidence="2">MAG 2441</strain>
    </source>
</reference>
<dbReference type="Pfam" id="PF00248">
    <property type="entry name" value="Aldo_ket_red"/>
    <property type="match status" value="1"/>
</dbReference>
<dbReference type="PROSITE" id="PS51257">
    <property type="entry name" value="PROKAR_LIPOPROTEIN"/>
    <property type="match status" value="1"/>
</dbReference>